<evidence type="ECO:0000256" key="1">
    <source>
        <dbReference type="ARBA" id="ARBA00004418"/>
    </source>
</evidence>
<accession>A0A8J7MVR4</accession>
<gene>
    <name evidence="5" type="ORF">JI744_15125</name>
</gene>
<keyword evidence="2" id="KW-0813">Transport</keyword>
<dbReference type="SUPFAM" id="SSF53850">
    <property type="entry name" value="Periplasmic binding protein-like II"/>
    <property type="match status" value="1"/>
</dbReference>
<keyword evidence="6" id="KW-1185">Reference proteome</keyword>
<protein>
    <submittedName>
        <fullName evidence="5">Extracellular solute-binding protein</fullName>
    </submittedName>
</protein>
<dbReference type="PRINTS" id="PR00909">
    <property type="entry name" value="SPERMDNBNDNG"/>
</dbReference>
<comment type="subcellular location">
    <subcellularLocation>
        <location evidence="1">Periplasm</location>
    </subcellularLocation>
</comment>
<dbReference type="InterPro" id="IPR006059">
    <property type="entry name" value="SBP"/>
</dbReference>
<comment type="caution">
    <text evidence="5">The sequence shown here is derived from an EMBL/GenBank/DDBJ whole genome shotgun (WGS) entry which is preliminary data.</text>
</comment>
<keyword evidence="3" id="KW-0732">Signal</keyword>
<dbReference type="PROSITE" id="PS51318">
    <property type="entry name" value="TAT"/>
    <property type="match status" value="1"/>
</dbReference>
<evidence type="ECO:0000256" key="4">
    <source>
        <dbReference type="ARBA" id="ARBA00022764"/>
    </source>
</evidence>
<evidence type="ECO:0000313" key="6">
    <source>
        <dbReference type="Proteomes" id="UP000619033"/>
    </source>
</evidence>
<dbReference type="GO" id="GO:0019808">
    <property type="term" value="F:polyamine binding"/>
    <property type="evidence" value="ECO:0007669"/>
    <property type="project" value="InterPro"/>
</dbReference>
<evidence type="ECO:0000313" key="5">
    <source>
        <dbReference type="EMBL" id="MBL4929438.1"/>
    </source>
</evidence>
<dbReference type="PANTHER" id="PTHR30222">
    <property type="entry name" value="SPERMIDINE/PUTRESCINE-BINDING PERIPLASMIC PROTEIN"/>
    <property type="match status" value="1"/>
</dbReference>
<reference evidence="5" key="1">
    <citation type="submission" date="2021-01" db="EMBL/GenBank/DDBJ databases">
        <title>Genome seq and assembly of Tabrizicola sp. KVB23.</title>
        <authorList>
            <person name="Chhetri G."/>
        </authorList>
    </citation>
    <scope>NUCLEOTIDE SEQUENCE</scope>
    <source>
        <strain evidence="5">KVB23</strain>
    </source>
</reference>
<proteinExistence type="predicted"/>
<name>A0A8J7MVR4_9RHOB</name>
<evidence type="ECO:0000256" key="3">
    <source>
        <dbReference type="ARBA" id="ARBA00022729"/>
    </source>
</evidence>
<dbReference type="GO" id="GO:0015846">
    <property type="term" value="P:polyamine transport"/>
    <property type="evidence" value="ECO:0007669"/>
    <property type="project" value="InterPro"/>
</dbReference>
<dbReference type="Pfam" id="PF13416">
    <property type="entry name" value="SBP_bac_8"/>
    <property type="match status" value="1"/>
</dbReference>
<sequence>MKSHWTTDQIRDAAEGKLSRRRFINGAAALTGGAVLAPMLPGFARAAGGELSVMAWEGFTMETELKDWLASEGITIKASIIGTQDDVNARLVGSTPVPTDVSEFNQGYNHFYGDELAITTPLDESKLPNYNAEETFAGFYKAPTWFWDGKLHGVPWIWGLNSLVYNPAVVPEPKSYADLLKPEYKDKLAFGDDTLATWPMIARVAGYGDKFPNLTVEELDDAFAQMDPYRAQCRVFAASNGDSINLLVNGEIGALFCGWSGIPNETAKQGVETKYVIPAEGAAMWCDAWFIPTAATNTDLAHAYINATLGAQAQADVCKNVVGGTVQKPAVDKMDDATKGLFDYGNLDAVFASSPLQGIPPRESDEFATYDQWVAKWEEFKLGF</sequence>
<dbReference type="GO" id="GO:0042597">
    <property type="term" value="C:periplasmic space"/>
    <property type="evidence" value="ECO:0007669"/>
    <property type="project" value="UniProtKB-SubCell"/>
</dbReference>
<dbReference type="InterPro" id="IPR001188">
    <property type="entry name" value="Sperm_putr-bd"/>
</dbReference>
<dbReference type="EMBL" id="JAESVP010000008">
    <property type="protein sequence ID" value="MBL4929438.1"/>
    <property type="molecule type" value="Genomic_DNA"/>
</dbReference>
<dbReference type="AlphaFoldDB" id="A0A8J7MVR4"/>
<dbReference type="InterPro" id="IPR006311">
    <property type="entry name" value="TAT_signal"/>
</dbReference>
<organism evidence="5 6">
    <name type="scientific">Fuscibacter oryzae</name>
    <dbReference type="NCBI Taxonomy" id="2803939"/>
    <lineage>
        <taxon>Bacteria</taxon>
        <taxon>Pseudomonadati</taxon>
        <taxon>Pseudomonadota</taxon>
        <taxon>Alphaproteobacteria</taxon>
        <taxon>Rhodobacterales</taxon>
        <taxon>Paracoccaceae</taxon>
        <taxon>Fuscibacter</taxon>
    </lineage>
</organism>
<evidence type="ECO:0000256" key="2">
    <source>
        <dbReference type="ARBA" id="ARBA00022448"/>
    </source>
</evidence>
<dbReference type="Proteomes" id="UP000619033">
    <property type="component" value="Unassembled WGS sequence"/>
</dbReference>
<keyword evidence="4" id="KW-0574">Periplasm</keyword>
<dbReference type="PANTHER" id="PTHR30222:SF17">
    <property type="entry name" value="SPERMIDINE_PUTRESCINE-BINDING PERIPLASMIC PROTEIN"/>
    <property type="match status" value="1"/>
</dbReference>
<dbReference type="Gene3D" id="3.40.190.10">
    <property type="entry name" value="Periplasmic binding protein-like II"/>
    <property type="match status" value="2"/>
</dbReference>
<dbReference type="RefSeq" id="WP_202661977.1">
    <property type="nucleotide sequence ID" value="NZ_JAESVP010000008.1"/>
</dbReference>